<proteinExistence type="predicted"/>
<protein>
    <submittedName>
        <fullName evidence="2">Uncharacterized protein</fullName>
    </submittedName>
</protein>
<evidence type="ECO:0000256" key="1">
    <source>
        <dbReference type="SAM" id="MobiDB-lite"/>
    </source>
</evidence>
<accession>A0A0A9A1H7</accession>
<organism evidence="2">
    <name type="scientific">Arundo donax</name>
    <name type="common">Giant reed</name>
    <name type="synonym">Donax arundinaceus</name>
    <dbReference type="NCBI Taxonomy" id="35708"/>
    <lineage>
        <taxon>Eukaryota</taxon>
        <taxon>Viridiplantae</taxon>
        <taxon>Streptophyta</taxon>
        <taxon>Embryophyta</taxon>
        <taxon>Tracheophyta</taxon>
        <taxon>Spermatophyta</taxon>
        <taxon>Magnoliopsida</taxon>
        <taxon>Liliopsida</taxon>
        <taxon>Poales</taxon>
        <taxon>Poaceae</taxon>
        <taxon>PACMAD clade</taxon>
        <taxon>Arundinoideae</taxon>
        <taxon>Arundineae</taxon>
        <taxon>Arundo</taxon>
    </lineage>
</organism>
<sequence>MGKGRESSGVGGWRGEKRRGPREEAGGGARDGGANTEEAGKRERQSSERFMEGERCPPARTQK</sequence>
<evidence type="ECO:0000313" key="2">
    <source>
        <dbReference type="EMBL" id="JAD40897.1"/>
    </source>
</evidence>
<dbReference type="AlphaFoldDB" id="A0A0A9A1H7"/>
<reference evidence="2" key="2">
    <citation type="journal article" date="2015" name="Data Brief">
        <title>Shoot transcriptome of the giant reed, Arundo donax.</title>
        <authorList>
            <person name="Barrero R.A."/>
            <person name="Guerrero F.D."/>
            <person name="Moolhuijzen P."/>
            <person name="Goolsby J.A."/>
            <person name="Tidwell J."/>
            <person name="Bellgard S.E."/>
            <person name="Bellgard M.I."/>
        </authorList>
    </citation>
    <scope>NUCLEOTIDE SEQUENCE</scope>
    <source>
        <tissue evidence="2">Shoot tissue taken approximately 20 cm above the soil surface</tissue>
    </source>
</reference>
<dbReference type="EMBL" id="GBRH01256998">
    <property type="protein sequence ID" value="JAD40897.1"/>
    <property type="molecule type" value="Transcribed_RNA"/>
</dbReference>
<feature type="compositionally biased region" description="Basic and acidic residues" evidence="1">
    <location>
        <begin position="38"/>
        <end position="57"/>
    </location>
</feature>
<name>A0A0A9A1H7_ARUDO</name>
<reference evidence="2" key="1">
    <citation type="submission" date="2014-09" db="EMBL/GenBank/DDBJ databases">
        <authorList>
            <person name="Magalhaes I.L.F."/>
            <person name="Oliveira U."/>
            <person name="Santos F.R."/>
            <person name="Vidigal T.H.D.A."/>
            <person name="Brescovit A.D."/>
            <person name="Santos A.J."/>
        </authorList>
    </citation>
    <scope>NUCLEOTIDE SEQUENCE</scope>
    <source>
        <tissue evidence="2">Shoot tissue taken approximately 20 cm above the soil surface</tissue>
    </source>
</reference>
<feature type="region of interest" description="Disordered" evidence="1">
    <location>
        <begin position="1"/>
        <end position="63"/>
    </location>
</feature>